<dbReference type="PANTHER" id="PTHR24329:SF543">
    <property type="entry name" value="FI01017P-RELATED"/>
    <property type="match status" value="1"/>
</dbReference>
<keyword evidence="9" id="KW-1185">Reference proteome</keyword>
<evidence type="ECO:0000259" key="7">
    <source>
        <dbReference type="PROSITE" id="PS50071"/>
    </source>
</evidence>
<dbReference type="SUPFAM" id="SSF46689">
    <property type="entry name" value="Homeodomain-like"/>
    <property type="match status" value="1"/>
</dbReference>
<evidence type="ECO:0000313" key="9">
    <source>
        <dbReference type="Proteomes" id="UP001159427"/>
    </source>
</evidence>
<keyword evidence="4 5" id="KW-0539">Nucleus</keyword>
<dbReference type="EMBL" id="CALNXI010002012">
    <property type="protein sequence ID" value="CAH3181510.1"/>
    <property type="molecule type" value="Genomic_DNA"/>
</dbReference>
<dbReference type="Proteomes" id="UP001159427">
    <property type="component" value="Unassembled WGS sequence"/>
</dbReference>
<dbReference type="PROSITE" id="PS50071">
    <property type="entry name" value="HOMEOBOX_2"/>
    <property type="match status" value="1"/>
</dbReference>
<feature type="DNA-binding region" description="Homeobox" evidence="5">
    <location>
        <begin position="64"/>
        <end position="123"/>
    </location>
</feature>
<keyword evidence="3 5" id="KW-0371">Homeobox</keyword>
<dbReference type="SMART" id="SM00389">
    <property type="entry name" value="HOX"/>
    <property type="match status" value="1"/>
</dbReference>
<evidence type="ECO:0000256" key="2">
    <source>
        <dbReference type="ARBA" id="ARBA00023125"/>
    </source>
</evidence>
<sequence length="318" mass="37101">MCSLETATRQLNFDEPRIRRKETEYPRVPIWKHKKGRRLDFGVADPSVLLNCPDLLPDRTDRLKHLDRIIYTNYQKSQLEAVFGKNKFPDRKQRVALAARINVPVEKITTWFSNRRQRYRREKARAGLHPVLPASLLVRSSYHRTSQEISSFPEQPVHRLVPEKKFPSQSYPMDAPLLPYQRVYQPVSLAQYTNFADTREQQSSVPSWFPTYPSTSTGYPVPESSEFQPNFGPDPERLAEEYPLSYPISKELPHIFGNVDEDEVLERLLTPSFEPTSEFEFTDFVQQDAYDSCRFGGSRDFSCGFVSKGRYCNIYRQE</sequence>
<evidence type="ECO:0000256" key="6">
    <source>
        <dbReference type="RuleBase" id="RU000682"/>
    </source>
</evidence>
<keyword evidence="2 5" id="KW-0238">DNA-binding</keyword>
<proteinExistence type="predicted"/>
<organism evidence="8 9">
    <name type="scientific">Porites evermanni</name>
    <dbReference type="NCBI Taxonomy" id="104178"/>
    <lineage>
        <taxon>Eukaryota</taxon>
        <taxon>Metazoa</taxon>
        <taxon>Cnidaria</taxon>
        <taxon>Anthozoa</taxon>
        <taxon>Hexacorallia</taxon>
        <taxon>Scleractinia</taxon>
        <taxon>Fungiina</taxon>
        <taxon>Poritidae</taxon>
        <taxon>Porites</taxon>
    </lineage>
</organism>
<protein>
    <recommendedName>
        <fullName evidence="7">Homeobox domain-containing protein</fullName>
    </recommendedName>
</protein>
<name>A0ABN8RSB7_9CNID</name>
<evidence type="ECO:0000256" key="1">
    <source>
        <dbReference type="ARBA" id="ARBA00004123"/>
    </source>
</evidence>
<feature type="domain" description="Homeobox" evidence="7">
    <location>
        <begin position="62"/>
        <end position="122"/>
    </location>
</feature>
<gene>
    <name evidence="8" type="ORF">PEVE_00013707</name>
</gene>
<dbReference type="InterPro" id="IPR001356">
    <property type="entry name" value="HD"/>
</dbReference>
<comment type="subcellular location">
    <subcellularLocation>
        <location evidence="1 5 6">Nucleus</location>
    </subcellularLocation>
</comment>
<dbReference type="Pfam" id="PF00046">
    <property type="entry name" value="Homeodomain"/>
    <property type="match status" value="1"/>
</dbReference>
<dbReference type="CDD" id="cd00086">
    <property type="entry name" value="homeodomain"/>
    <property type="match status" value="1"/>
</dbReference>
<evidence type="ECO:0000256" key="5">
    <source>
        <dbReference type="PROSITE-ProRule" id="PRU00108"/>
    </source>
</evidence>
<dbReference type="InterPro" id="IPR009057">
    <property type="entry name" value="Homeodomain-like_sf"/>
</dbReference>
<dbReference type="PANTHER" id="PTHR24329">
    <property type="entry name" value="HOMEOBOX PROTEIN ARISTALESS"/>
    <property type="match status" value="1"/>
</dbReference>
<evidence type="ECO:0000256" key="4">
    <source>
        <dbReference type="ARBA" id="ARBA00023242"/>
    </source>
</evidence>
<dbReference type="InterPro" id="IPR050649">
    <property type="entry name" value="Paired_Homeobox_TFs"/>
</dbReference>
<evidence type="ECO:0000256" key="3">
    <source>
        <dbReference type="ARBA" id="ARBA00023155"/>
    </source>
</evidence>
<reference evidence="8 9" key="1">
    <citation type="submission" date="2022-05" db="EMBL/GenBank/DDBJ databases">
        <authorList>
            <consortium name="Genoscope - CEA"/>
            <person name="William W."/>
        </authorList>
    </citation>
    <scope>NUCLEOTIDE SEQUENCE [LARGE SCALE GENOMIC DNA]</scope>
</reference>
<dbReference type="Gene3D" id="1.10.10.60">
    <property type="entry name" value="Homeodomain-like"/>
    <property type="match status" value="1"/>
</dbReference>
<dbReference type="InterPro" id="IPR017970">
    <property type="entry name" value="Homeobox_CS"/>
</dbReference>
<comment type="caution">
    <text evidence="8">The sequence shown here is derived from an EMBL/GenBank/DDBJ whole genome shotgun (WGS) entry which is preliminary data.</text>
</comment>
<evidence type="ECO:0000313" key="8">
    <source>
        <dbReference type="EMBL" id="CAH3181510.1"/>
    </source>
</evidence>
<accession>A0ABN8RSB7</accession>
<dbReference type="PROSITE" id="PS00027">
    <property type="entry name" value="HOMEOBOX_1"/>
    <property type="match status" value="1"/>
</dbReference>